<reference evidence="2" key="1">
    <citation type="submission" date="2017-11" db="EMBL/GenBank/DDBJ databases">
        <authorList>
            <person name="Kajale S.C."/>
            <person name="Sharma A."/>
        </authorList>
    </citation>
    <scope>NUCLEOTIDE SEQUENCE</scope>
    <source>
        <strain evidence="2">LS1_42</strain>
    </source>
</reference>
<evidence type="ECO:0000313" key="3">
    <source>
        <dbReference type="Proteomes" id="UP000766904"/>
    </source>
</evidence>
<dbReference type="Pfam" id="PF26490">
    <property type="entry name" value="DUF8159"/>
    <property type="match status" value="1"/>
</dbReference>
<evidence type="ECO:0000313" key="2">
    <source>
        <dbReference type="EMBL" id="TYL40737.1"/>
    </source>
</evidence>
<sequence length="183" mass="19790">MFSPTAISAMFLLAGCTEDVGEELPPNREWPVAELKPELPVEEKTDVLEERIEAMADAEITDEDEFAGAFGEYALEVESVEREQDVLAIEYVNTELYEEGNLHDIAPIAGGFAALLDSGYDVFALSITVLDAAPASFGSASIDAEWAEAYNEGELTAKEYGELVAGTVESKRHPPEVGISPDE</sequence>
<feature type="domain" description="DUF8159" evidence="1">
    <location>
        <begin position="57"/>
        <end position="173"/>
    </location>
</feature>
<dbReference type="Proteomes" id="UP000766904">
    <property type="component" value="Unassembled WGS sequence"/>
</dbReference>
<name>A0A8J8Q848_9EURY</name>
<dbReference type="OrthoDB" id="268801at2157"/>
<dbReference type="InterPro" id="IPR058473">
    <property type="entry name" value="DUF8159"/>
</dbReference>
<comment type="caution">
    <text evidence="2">The sequence shown here is derived from an EMBL/GenBank/DDBJ whole genome shotgun (WGS) entry which is preliminary data.</text>
</comment>
<proteinExistence type="predicted"/>
<protein>
    <recommendedName>
        <fullName evidence="1">DUF8159 domain-containing protein</fullName>
    </recommendedName>
</protein>
<keyword evidence="3" id="KW-1185">Reference proteome</keyword>
<evidence type="ECO:0000259" key="1">
    <source>
        <dbReference type="Pfam" id="PF26490"/>
    </source>
</evidence>
<gene>
    <name evidence="2" type="ORF">CV102_03710</name>
</gene>
<organism evidence="2 3">
    <name type="scientific">Natronococcus pandeyae</name>
    <dbReference type="NCBI Taxonomy" id="2055836"/>
    <lineage>
        <taxon>Archaea</taxon>
        <taxon>Methanobacteriati</taxon>
        <taxon>Methanobacteriota</taxon>
        <taxon>Stenosarchaea group</taxon>
        <taxon>Halobacteria</taxon>
        <taxon>Halobacteriales</taxon>
        <taxon>Natrialbaceae</taxon>
        <taxon>Natronococcus</taxon>
    </lineage>
</organism>
<dbReference type="AlphaFoldDB" id="A0A8J8Q848"/>
<accession>A0A8J8Q848</accession>
<dbReference type="EMBL" id="PHNJ01000001">
    <property type="protein sequence ID" value="TYL40737.1"/>
    <property type="molecule type" value="Genomic_DNA"/>
</dbReference>